<dbReference type="PANTHER" id="PTHR47958">
    <property type="entry name" value="ATP-DEPENDENT RNA HELICASE DBP3"/>
    <property type="match status" value="1"/>
</dbReference>
<evidence type="ECO:0000256" key="3">
    <source>
        <dbReference type="ARBA" id="ARBA00022801"/>
    </source>
</evidence>
<gene>
    <name evidence="12" type="ORF">OFUS_LOCUS8315</name>
</gene>
<dbReference type="Proteomes" id="UP000749559">
    <property type="component" value="Unassembled WGS sequence"/>
</dbReference>
<comment type="caution">
    <text evidence="12">The sequence shown here is derived from an EMBL/GenBank/DDBJ whole genome shotgun (WGS) entry which is preliminary data.</text>
</comment>
<evidence type="ECO:0000313" key="12">
    <source>
        <dbReference type="EMBL" id="CAH1781790.1"/>
    </source>
</evidence>
<feature type="domain" description="Helicase ATP-binding" evidence="9">
    <location>
        <begin position="140"/>
        <end position="315"/>
    </location>
</feature>
<dbReference type="FunFam" id="3.40.50.300:FF:000008">
    <property type="entry name" value="ATP-dependent RNA helicase RhlB"/>
    <property type="match status" value="1"/>
</dbReference>
<dbReference type="InterPro" id="IPR014001">
    <property type="entry name" value="Helicase_ATP-bd"/>
</dbReference>
<organism evidence="12 13">
    <name type="scientific">Owenia fusiformis</name>
    <name type="common">Polychaete worm</name>
    <dbReference type="NCBI Taxonomy" id="6347"/>
    <lineage>
        <taxon>Eukaryota</taxon>
        <taxon>Metazoa</taxon>
        <taxon>Spiralia</taxon>
        <taxon>Lophotrochozoa</taxon>
        <taxon>Annelida</taxon>
        <taxon>Polychaeta</taxon>
        <taxon>Sedentaria</taxon>
        <taxon>Canalipalpata</taxon>
        <taxon>Sabellida</taxon>
        <taxon>Oweniida</taxon>
        <taxon>Oweniidae</taxon>
        <taxon>Owenia</taxon>
    </lineage>
</organism>
<evidence type="ECO:0000256" key="8">
    <source>
        <dbReference type="SAM" id="MobiDB-lite"/>
    </source>
</evidence>
<evidence type="ECO:0000256" key="5">
    <source>
        <dbReference type="ARBA" id="ARBA00022840"/>
    </source>
</evidence>
<dbReference type="OrthoDB" id="196131at2759"/>
<protein>
    <recommendedName>
        <fullName evidence="1">RNA helicase</fullName>
        <ecNumber evidence="1">3.6.4.13</ecNumber>
    </recommendedName>
</protein>
<dbReference type="SMART" id="SM00490">
    <property type="entry name" value="HELICc"/>
    <property type="match status" value="1"/>
</dbReference>
<evidence type="ECO:0000259" key="11">
    <source>
        <dbReference type="PROSITE" id="PS51195"/>
    </source>
</evidence>
<keyword evidence="2" id="KW-0547">Nucleotide-binding</keyword>
<evidence type="ECO:0000256" key="7">
    <source>
        <dbReference type="PROSITE-ProRule" id="PRU00552"/>
    </source>
</evidence>
<dbReference type="GO" id="GO:0005524">
    <property type="term" value="F:ATP binding"/>
    <property type="evidence" value="ECO:0007669"/>
    <property type="project" value="UniProtKB-KW"/>
</dbReference>
<dbReference type="CDD" id="cd17966">
    <property type="entry name" value="DEADc_DDX5_DDX17"/>
    <property type="match status" value="1"/>
</dbReference>
<feature type="compositionally biased region" description="Polar residues" evidence="8">
    <location>
        <begin position="669"/>
        <end position="679"/>
    </location>
</feature>
<feature type="compositionally biased region" description="Gly residues" evidence="8">
    <location>
        <begin position="629"/>
        <end position="645"/>
    </location>
</feature>
<feature type="short sequence motif" description="Q motif" evidence="7">
    <location>
        <begin position="109"/>
        <end position="137"/>
    </location>
</feature>
<feature type="region of interest" description="Disordered" evidence="8">
    <location>
        <begin position="1"/>
        <end position="70"/>
    </location>
</feature>
<evidence type="ECO:0000259" key="10">
    <source>
        <dbReference type="PROSITE" id="PS51194"/>
    </source>
</evidence>
<sequence>MAYRSRSNDSSSRSDRRGGYGGGGPRYGGNSGGNRYGGPPQGFGGKKFKDDQPGGSLKKPNWSSTELQPFEKNFYREDPRVANRTEAEMHHFYTEKGITFEGNPRKPIFTFDEANLPDYVMQQIRKQGWTNPTAIQSMGWPCALSGRNLVGIAQTGSGKTLSFILPAVVHINHQPFLQRGDGPICLVLVPTRELAQQVQEVANQFGSSSRVRNCCVYGGASKYPQLRDLERGAEICIATPGRLIDFLEAGKTNLKRTTYLVLDEADRMLDMGFEPQIRKIIEQVRPDRQVLMWSATWPKEVRQLAEEFLGEYTQVNIGALGLHANHNILQIVDVCAEHEKDMKLAKLLEEIMGETENKTLIFTETKRKADELTRKMRRDGWPAMAIHGDKSQQERDWVLGEFKSGKAPIMVATDVASRGLDVDDIKFVINYDYPNSSEDYVHRIGRTARSTKTGTAYTFFTAGNMKQARDLVSVLREAKQQINPKLEQMQSMAKDAFGRGGRWQEDLHHMGAHPMEAQDIQMGQHPMELQGTVMVEPANSKAVEHQTLIGRRGGFRSSGSSGGGRFDSRDSGRSSFSSRGGGGSKFDSSSRGSGGSRFDSRGGDSRYDSRGGGYSNRGRPDSSSRGSGSFHGGARGAPSSRGGGVPSRSGSRFDQQDKSGGRVSRFSGGASNSDSTPIKPSSGASSGGSVPSLLNMNTSRGSNSAPPTQNKPAHNKPTDNGQAEQQNGYRGYQQGGAASQGAQPPAQGGQDMASMQQQAAYAQWYNQWYPQGQQQHQQPVSSTANPPLPPGPPPSQQPAKSYTGYQYQ</sequence>
<dbReference type="InterPro" id="IPR014014">
    <property type="entry name" value="RNA_helicase_DEAD_Q_motif"/>
</dbReference>
<dbReference type="Pfam" id="PF00270">
    <property type="entry name" value="DEAD"/>
    <property type="match status" value="1"/>
</dbReference>
<accession>A0A8S4NJK7</accession>
<dbReference type="Pfam" id="PF00271">
    <property type="entry name" value="Helicase_C"/>
    <property type="match status" value="1"/>
</dbReference>
<evidence type="ECO:0000256" key="4">
    <source>
        <dbReference type="ARBA" id="ARBA00022806"/>
    </source>
</evidence>
<dbReference type="Gene3D" id="3.40.50.300">
    <property type="entry name" value="P-loop containing nucleotide triphosphate hydrolases"/>
    <property type="match status" value="2"/>
</dbReference>
<name>A0A8S4NJK7_OWEFU</name>
<dbReference type="GO" id="GO:0003676">
    <property type="term" value="F:nucleic acid binding"/>
    <property type="evidence" value="ECO:0007669"/>
    <property type="project" value="InterPro"/>
</dbReference>
<dbReference type="PROSITE" id="PS51192">
    <property type="entry name" value="HELICASE_ATP_BIND_1"/>
    <property type="match status" value="1"/>
</dbReference>
<dbReference type="PROSITE" id="PS51194">
    <property type="entry name" value="HELICASE_CTER"/>
    <property type="match status" value="1"/>
</dbReference>
<proteinExistence type="predicted"/>
<keyword evidence="3" id="KW-0378">Hydrolase</keyword>
<feature type="compositionally biased region" description="Polar residues" evidence="8">
    <location>
        <begin position="799"/>
        <end position="808"/>
    </location>
</feature>
<comment type="catalytic activity">
    <reaction evidence="6">
        <text>ATP + H2O = ADP + phosphate + H(+)</text>
        <dbReference type="Rhea" id="RHEA:13065"/>
        <dbReference type="ChEBI" id="CHEBI:15377"/>
        <dbReference type="ChEBI" id="CHEBI:15378"/>
        <dbReference type="ChEBI" id="CHEBI:30616"/>
        <dbReference type="ChEBI" id="CHEBI:43474"/>
        <dbReference type="ChEBI" id="CHEBI:456216"/>
        <dbReference type="EC" id="3.6.4.13"/>
    </reaction>
</comment>
<feature type="domain" description="DEAD-box RNA helicase Q" evidence="11">
    <location>
        <begin position="109"/>
        <end position="137"/>
    </location>
</feature>
<feature type="region of interest" description="Disordered" evidence="8">
    <location>
        <begin position="547"/>
        <end position="808"/>
    </location>
</feature>
<dbReference type="CDD" id="cd18787">
    <property type="entry name" value="SF2_C_DEAD"/>
    <property type="match status" value="1"/>
</dbReference>
<evidence type="ECO:0000256" key="2">
    <source>
        <dbReference type="ARBA" id="ARBA00022741"/>
    </source>
</evidence>
<evidence type="ECO:0000256" key="6">
    <source>
        <dbReference type="ARBA" id="ARBA00047984"/>
    </source>
</evidence>
<keyword evidence="13" id="KW-1185">Reference proteome</keyword>
<dbReference type="GO" id="GO:0016787">
    <property type="term" value="F:hydrolase activity"/>
    <property type="evidence" value="ECO:0007669"/>
    <property type="project" value="UniProtKB-KW"/>
</dbReference>
<feature type="compositionally biased region" description="Gly residues" evidence="8">
    <location>
        <begin position="19"/>
        <end position="45"/>
    </location>
</feature>
<dbReference type="SUPFAM" id="SSF52540">
    <property type="entry name" value="P-loop containing nucleoside triphosphate hydrolases"/>
    <property type="match status" value="1"/>
</dbReference>
<dbReference type="PROSITE" id="PS00039">
    <property type="entry name" value="DEAD_ATP_HELICASE"/>
    <property type="match status" value="1"/>
</dbReference>
<dbReference type="PROSITE" id="PS51195">
    <property type="entry name" value="Q_MOTIF"/>
    <property type="match status" value="1"/>
</dbReference>
<dbReference type="GO" id="GO:0003724">
    <property type="term" value="F:RNA helicase activity"/>
    <property type="evidence" value="ECO:0007669"/>
    <property type="project" value="UniProtKB-EC"/>
</dbReference>
<dbReference type="InterPro" id="IPR000629">
    <property type="entry name" value="RNA-helicase_DEAD-box_CS"/>
</dbReference>
<feature type="compositionally biased region" description="Basic and acidic residues" evidence="8">
    <location>
        <begin position="598"/>
        <end position="609"/>
    </location>
</feature>
<feature type="compositionally biased region" description="Pro residues" evidence="8">
    <location>
        <begin position="786"/>
        <end position="796"/>
    </location>
</feature>
<evidence type="ECO:0000313" key="13">
    <source>
        <dbReference type="Proteomes" id="UP000749559"/>
    </source>
</evidence>
<dbReference type="AlphaFoldDB" id="A0A8S4NJK7"/>
<reference evidence="12" key="1">
    <citation type="submission" date="2022-03" db="EMBL/GenBank/DDBJ databases">
        <authorList>
            <person name="Martin C."/>
        </authorList>
    </citation>
    <scope>NUCLEOTIDE SEQUENCE</scope>
</reference>
<feature type="compositionally biased region" description="Polar residues" evidence="8">
    <location>
        <begin position="692"/>
        <end position="724"/>
    </location>
</feature>
<dbReference type="EC" id="3.6.4.13" evidence="1"/>
<dbReference type="InterPro" id="IPR001650">
    <property type="entry name" value="Helicase_C-like"/>
</dbReference>
<dbReference type="EMBL" id="CAIIXF020000004">
    <property type="protein sequence ID" value="CAH1781790.1"/>
    <property type="molecule type" value="Genomic_DNA"/>
</dbReference>
<dbReference type="InterPro" id="IPR011545">
    <property type="entry name" value="DEAD/DEAH_box_helicase_dom"/>
</dbReference>
<feature type="domain" description="Helicase C-terminal" evidence="10">
    <location>
        <begin position="343"/>
        <end position="490"/>
    </location>
</feature>
<keyword evidence="4" id="KW-0347">Helicase</keyword>
<feature type="compositionally biased region" description="Low complexity" evidence="8">
    <location>
        <begin position="1"/>
        <end position="11"/>
    </location>
</feature>
<feature type="compositionally biased region" description="Low complexity" evidence="8">
    <location>
        <begin position="725"/>
        <end position="779"/>
    </location>
</feature>
<dbReference type="InterPro" id="IPR027417">
    <property type="entry name" value="P-loop_NTPase"/>
</dbReference>
<dbReference type="FunFam" id="3.40.50.300:FF:000079">
    <property type="entry name" value="probable ATP-dependent RNA helicase DDX17"/>
    <property type="match status" value="1"/>
</dbReference>
<dbReference type="SMART" id="SM00487">
    <property type="entry name" value="DEXDc"/>
    <property type="match status" value="1"/>
</dbReference>
<evidence type="ECO:0000256" key="1">
    <source>
        <dbReference type="ARBA" id="ARBA00012552"/>
    </source>
</evidence>
<evidence type="ECO:0000259" key="9">
    <source>
        <dbReference type="PROSITE" id="PS51192"/>
    </source>
</evidence>
<keyword evidence="5" id="KW-0067">ATP-binding</keyword>